<comment type="cofactor">
    <cofactor evidence="1">
        <name>FAD</name>
        <dbReference type="ChEBI" id="CHEBI:57692"/>
    </cofactor>
</comment>
<dbReference type="InterPro" id="IPR012132">
    <property type="entry name" value="GMC_OxRdtase"/>
</dbReference>
<evidence type="ECO:0000313" key="9">
    <source>
        <dbReference type="Proteomes" id="UP001296706"/>
    </source>
</evidence>
<gene>
    <name evidence="8" type="ORF">HF577_09840</name>
</gene>
<keyword evidence="3 5" id="KW-0285">Flavoprotein</keyword>
<dbReference type="InterPro" id="IPR000172">
    <property type="entry name" value="GMC_OxRdtase_N"/>
</dbReference>
<evidence type="ECO:0000256" key="3">
    <source>
        <dbReference type="ARBA" id="ARBA00022630"/>
    </source>
</evidence>
<dbReference type="PANTHER" id="PTHR11552:SF147">
    <property type="entry name" value="CHOLINE DEHYDROGENASE, MITOCHONDRIAL"/>
    <property type="match status" value="1"/>
</dbReference>
<evidence type="ECO:0000259" key="7">
    <source>
        <dbReference type="PROSITE" id="PS00624"/>
    </source>
</evidence>
<dbReference type="PANTHER" id="PTHR11552">
    <property type="entry name" value="GLUCOSE-METHANOL-CHOLINE GMC OXIDOREDUCTASE"/>
    <property type="match status" value="1"/>
</dbReference>
<reference evidence="8 9" key="1">
    <citation type="submission" date="2020-04" db="EMBL/GenBank/DDBJ databases">
        <authorList>
            <person name="Klaysubun C."/>
            <person name="Duangmal K."/>
            <person name="Lipun K."/>
        </authorList>
    </citation>
    <scope>NUCLEOTIDE SEQUENCE [LARGE SCALE GENOMIC DNA]</scope>
    <source>
        <strain evidence="8 9">JCM 11839</strain>
    </source>
</reference>
<evidence type="ECO:0000256" key="4">
    <source>
        <dbReference type="ARBA" id="ARBA00022827"/>
    </source>
</evidence>
<proteinExistence type="inferred from homology"/>
<dbReference type="EMBL" id="JAAXKY010000023">
    <property type="protein sequence ID" value="NMH77386.1"/>
    <property type="molecule type" value="Genomic_DNA"/>
</dbReference>
<dbReference type="RefSeq" id="WP_169395455.1">
    <property type="nucleotide sequence ID" value="NZ_BAAAJH010000007.1"/>
</dbReference>
<comment type="similarity">
    <text evidence="2 5">Belongs to the GMC oxidoreductase family.</text>
</comment>
<keyword evidence="4 5" id="KW-0274">FAD</keyword>
<dbReference type="InterPro" id="IPR036188">
    <property type="entry name" value="FAD/NAD-bd_sf"/>
</dbReference>
<evidence type="ECO:0000256" key="1">
    <source>
        <dbReference type="ARBA" id="ARBA00001974"/>
    </source>
</evidence>
<feature type="domain" description="Glucose-methanol-choline oxidoreductase N-terminal" evidence="6">
    <location>
        <begin position="80"/>
        <end position="103"/>
    </location>
</feature>
<comment type="caution">
    <text evidence="8">The sequence shown here is derived from an EMBL/GenBank/DDBJ whole genome shotgun (WGS) entry which is preliminary data.</text>
</comment>
<dbReference type="Pfam" id="PF00732">
    <property type="entry name" value="GMC_oxred_N"/>
    <property type="match status" value="1"/>
</dbReference>
<name>A0ABX1RAG0_9PSEU</name>
<evidence type="ECO:0000313" key="8">
    <source>
        <dbReference type="EMBL" id="NMH77386.1"/>
    </source>
</evidence>
<keyword evidence="9" id="KW-1185">Reference proteome</keyword>
<dbReference type="Proteomes" id="UP001296706">
    <property type="component" value="Unassembled WGS sequence"/>
</dbReference>
<organism evidence="8 9">
    <name type="scientific">Pseudonocardia xinjiangensis</name>
    <dbReference type="NCBI Taxonomy" id="75289"/>
    <lineage>
        <taxon>Bacteria</taxon>
        <taxon>Bacillati</taxon>
        <taxon>Actinomycetota</taxon>
        <taxon>Actinomycetes</taxon>
        <taxon>Pseudonocardiales</taxon>
        <taxon>Pseudonocardiaceae</taxon>
        <taxon>Pseudonocardia</taxon>
    </lineage>
</organism>
<dbReference type="PIRSF" id="PIRSF000137">
    <property type="entry name" value="Alcohol_oxidase"/>
    <property type="match status" value="1"/>
</dbReference>
<dbReference type="InterPro" id="IPR007867">
    <property type="entry name" value="GMC_OxRtase_C"/>
</dbReference>
<evidence type="ECO:0000259" key="6">
    <source>
        <dbReference type="PROSITE" id="PS00623"/>
    </source>
</evidence>
<dbReference type="Gene3D" id="3.50.50.60">
    <property type="entry name" value="FAD/NAD(P)-binding domain"/>
    <property type="match status" value="1"/>
</dbReference>
<dbReference type="SUPFAM" id="SSF54373">
    <property type="entry name" value="FAD-linked reductases, C-terminal domain"/>
    <property type="match status" value="1"/>
</dbReference>
<dbReference type="Pfam" id="PF05199">
    <property type="entry name" value="GMC_oxred_C"/>
    <property type="match status" value="1"/>
</dbReference>
<sequence>METYDHVVVGGGSAGCVLAARLSENPGTRVLLLEAGPATGPPAMSVPARWQELLGSTVDWAYETVPQRGTNGTVHAWPRGRVLGGSGAINGMAFPRGDRSVFDGWQAAGAHGWSYQDLLPYFRRTEHTQGRDPAYRGTGGPMTVAPVTRRHPLSEAFSDAVLAAGHPGTQDISGADQYGVGWYDVTVVGGVRQTSADAYLRPHLGRPNLTVTCDASVRRLVIAGDRCEGVDYEIDGETRSVRTDGEVVLCAGTIGSPQLLMLSGIGPAPHLRELGIGVAADVPGVGANLHDHVQSGVVYATDEDIPLGVNNHTELTALLRTAAAGPDPNVQLYPIHAPYSPALTPLPPHGYTIAAALSTPHSRGTVRLAGADPRQAPLIDPRYLDDERDVDTLVAGLQMARQVGAAAAFSSWQPTEVAPGPGTRDRAAWREFVRRSASTQFHPVGTCRIGVDDLAAVDPHLRVHGVRGLLVADASVIPSVPSMNPNATVLAIAERGADLIIDAH</sequence>
<evidence type="ECO:0000256" key="2">
    <source>
        <dbReference type="ARBA" id="ARBA00010790"/>
    </source>
</evidence>
<dbReference type="Gene3D" id="3.30.560.10">
    <property type="entry name" value="Glucose Oxidase, domain 3"/>
    <property type="match status" value="1"/>
</dbReference>
<evidence type="ECO:0000256" key="5">
    <source>
        <dbReference type="RuleBase" id="RU003968"/>
    </source>
</evidence>
<protein>
    <submittedName>
        <fullName evidence="8">NAD(P)-binding protein</fullName>
    </submittedName>
</protein>
<feature type="domain" description="Glucose-methanol-choline oxidoreductase N-terminal" evidence="7">
    <location>
        <begin position="252"/>
        <end position="266"/>
    </location>
</feature>
<dbReference type="PROSITE" id="PS00624">
    <property type="entry name" value="GMC_OXRED_2"/>
    <property type="match status" value="1"/>
</dbReference>
<dbReference type="PROSITE" id="PS00623">
    <property type="entry name" value="GMC_OXRED_1"/>
    <property type="match status" value="1"/>
</dbReference>
<dbReference type="SUPFAM" id="SSF51905">
    <property type="entry name" value="FAD/NAD(P)-binding domain"/>
    <property type="match status" value="1"/>
</dbReference>
<accession>A0ABX1RAG0</accession>